<feature type="compositionally biased region" description="Polar residues" evidence="1">
    <location>
        <begin position="220"/>
        <end position="233"/>
    </location>
</feature>
<keyword evidence="2" id="KW-1133">Transmembrane helix</keyword>
<feature type="transmembrane region" description="Helical" evidence="2">
    <location>
        <begin position="7"/>
        <end position="29"/>
    </location>
</feature>
<comment type="caution">
    <text evidence="3">The sequence shown here is derived from an EMBL/GenBank/DDBJ whole genome shotgun (WGS) entry which is preliminary data.</text>
</comment>
<feature type="region of interest" description="Disordered" evidence="1">
    <location>
        <begin position="220"/>
        <end position="305"/>
    </location>
</feature>
<dbReference type="VEuPathDB" id="ToxoDB:CSUI_010716"/>
<proteinExistence type="predicted"/>
<dbReference type="EMBL" id="MIGC01008051">
    <property type="protein sequence ID" value="PHJ15473.1"/>
    <property type="molecule type" value="Genomic_DNA"/>
</dbReference>
<name>A0A2C6KGG5_9APIC</name>
<sequence length="839" mass="88728">MNTFTKVVVCGASVGVVILLVLVITLATLTSNGFKGRKGWQPDGQPCTVNWEISPLASRQRCALPLICDYEQASSTTGTCRLPGSRPAGSSCRASPYLCDRTSFCDQWSLKCERGPAGTKTIGLGQPCSISEAHKCVSGACEDVSLLEGAEQGGNAKYRRLAVDFQGNTSGQQAYSGFPRKTVCVEKNVGLGRECNLYKHCRTPCQVCVRGVCRQYPTGGNQSQLAVTQQRQVSDYAVSPPSVYPRRLAEPESHGEPDWYAAREARETEDRATSSEEPNNRGYKSGRETASPESPAIGGQQYVPPVPYPGVYPTAPRPPSPPGTLAKRLSTLFDGIATAVAPLDNRNRIDQQTMTQQTLQPVPVNAIVAPPPPGSGTVVVAPPPPVVIAPRTPSVAVQVPGPGSGLVLSPGPPSAAAPLGAVRPPVIGPVPPGSTPVVVGPNASVSTPPRIYAPQQAGVSGTPQAAVVGPAPRLPLALVANNDRPLSYPQYSSAPLEGVRRTPQAVGDNILPDMPFGASPSAGGVVVVELNNQQTTIGADNYTLQQCLDMCCAQDYYCPVPATATCLPRLREGQICRSNTSRECQRGLVCGGGRCHAELLYAFSVDSKQEKSPSVSSNFLSAKDSGVLAPARPPVGGPAESKASFDNFLAGFALEGSSVTPSGMTRSSVSGGGSGCKPWEAELPVEREAFTTKIRDGQPPRCEHISGKPCQVDRDCLVGATPFAYCETETRECTAPEFPSCLQDFELLVQESTGLRGLSEAAAPEMLVGGGTPGPTAQEVTLLLSDFLREDHSRESSARERWRKSARRLLCCMGRLDELANMVDFQSLRKGQWLAACAN</sequence>
<feature type="compositionally biased region" description="Basic and acidic residues" evidence="1">
    <location>
        <begin position="247"/>
        <end position="274"/>
    </location>
</feature>
<reference evidence="3 4" key="1">
    <citation type="journal article" date="2017" name="Int. J. Parasitol.">
        <title>The genome of the protozoan parasite Cystoisospora suis and a reverse vaccinology approach to identify vaccine candidates.</title>
        <authorList>
            <person name="Palmieri N."/>
            <person name="Shrestha A."/>
            <person name="Ruttkowski B."/>
            <person name="Beck T."/>
            <person name="Vogl C."/>
            <person name="Tomley F."/>
            <person name="Blake D.P."/>
            <person name="Joachim A."/>
        </authorList>
    </citation>
    <scope>NUCLEOTIDE SEQUENCE [LARGE SCALE GENOMIC DNA]</scope>
    <source>
        <strain evidence="3 4">Wien I</strain>
    </source>
</reference>
<dbReference type="OrthoDB" id="10690600at2759"/>
<gene>
    <name evidence="3" type="ORF">CSUI_010716</name>
</gene>
<protein>
    <recommendedName>
        <fullName evidence="5">Transmembrane protein</fullName>
    </recommendedName>
</protein>
<organism evidence="3 4">
    <name type="scientific">Cystoisospora suis</name>
    <dbReference type="NCBI Taxonomy" id="483139"/>
    <lineage>
        <taxon>Eukaryota</taxon>
        <taxon>Sar</taxon>
        <taxon>Alveolata</taxon>
        <taxon>Apicomplexa</taxon>
        <taxon>Conoidasida</taxon>
        <taxon>Coccidia</taxon>
        <taxon>Eucoccidiorida</taxon>
        <taxon>Eimeriorina</taxon>
        <taxon>Sarcocystidae</taxon>
        <taxon>Cystoisospora</taxon>
    </lineage>
</organism>
<evidence type="ECO:0000313" key="4">
    <source>
        <dbReference type="Proteomes" id="UP000221165"/>
    </source>
</evidence>
<accession>A0A2C6KGG5</accession>
<dbReference type="Proteomes" id="UP000221165">
    <property type="component" value="Unassembled WGS sequence"/>
</dbReference>
<evidence type="ECO:0000313" key="3">
    <source>
        <dbReference type="EMBL" id="PHJ15473.1"/>
    </source>
</evidence>
<dbReference type="GeneID" id="94434029"/>
<keyword evidence="2" id="KW-0472">Membrane</keyword>
<evidence type="ECO:0000256" key="2">
    <source>
        <dbReference type="SAM" id="Phobius"/>
    </source>
</evidence>
<keyword evidence="4" id="KW-1185">Reference proteome</keyword>
<evidence type="ECO:0008006" key="5">
    <source>
        <dbReference type="Google" id="ProtNLM"/>
    </source>
</evidence>
<dbReference type="RefSeq" id="XP_067917206.1">
    <property type="nucleotide sequence ID" value="XM_068070818.1"/>
</dbReference>
<evidence type="ECO:0000256" key="1">
    <source>
        <dbReference type="SAM" id="MobiDB-lite"/>
    </source>
</evidence>
<keyword evidence="2" id="KW-0812">Transmembrane</keyword>
<dbReference type="AlphaFoldDB" id="A0A2C6KGG5"/>